<dbReference type="SUPFAM" id="SSF103515">
    <property type="entry name" value="Autotransporter"/>
    <property type="match status" value="1"/>
</dbReference>
<dbReference type="Pfam" id="PF03797">
    <property type="entry name" value="Autotransporter"/>
    <property type="match status" value="1"/>
</dbReference>
<sequence>MKRRFDALELSAALSFGYGDVEIDRSWRGTPVPADCVQWSTSGQVRAAYILGGDRAMPRIGLGFDHFASASFTEGGDTFARLDVNTDAATFVSLRPAVEFGGEIVRASGTRLRPHLTLGATRYLNDPAVSLGANFANAPDNTPDFTARTSLDETVFDASAGLDMLTAGNMTVRAEAFLSTSSNSEGHGGSLKIEIPLWR</sequence>
<dbReference type="InterPro" id="IPR036709">
    <property type="entry name" value="Autotransporte_beta_dom_sf"/>
</dbReference>
<dbReference type="EMBL" id="VFRP01000040">
    <property type="protein sequence ID" value="TPE46764.1"/>
    <property type="molecule type" value="Genomic_DNA"/>
</dbReference>
<keyword evidence="3" id="KW-1185">Reference proteome</keyword>
<dbReference type="InterPro" id="IPR005546">
    <property type="entry name" value="Autotransporte_beta"/>
</dbReference>
<dbReference type="AlphaFoldDB" id="A0A501WFA8"/>
<dbReference type="RefSeq" id="WP_140456149.1">
    <property type="nucleotide sequence ID" value="NZ_VFRP01000040.1"/>
</dbReference>
<name>A0A501WFA8_9RHOB</name>
<organism evidence="2 3">
    <name type="scientific">Amaricoccus solimangrovi</name>
    <dbReference type="NCBI Taxonomy" id="2589815"/>
    <lineage>
        <taxon>Bacteria</taxon>
        <taxon>Pseudomonadati</taxon>
        <taxon>Pseudomonadota</taxon>
        <taxon>Alphaproteobacteria</taxon>
        <taxon>Rhodobacterales</taxon>
        <taxon>Paracoccaceae</taxon>
        <taxon>Amaricoccus</taxon>
    </lineage>
</organism>
<accession>A0A501WFA8</accession>
<protein>
    <submittedName>
        <fullName evidence="2">Autotransporter outer membrane beta-barrel domain-containing protein</fullName>
    </submittedName>
</protein>
<reference evidence="2 3" key="1">
    <citation type="submission" date="2019-06" db="EMBL/GenBank/DDBJ databases">
        <title>A novel bacterium of genus Amaricoccus, isolated from marine sediment.</title>
        <authorList>
            <person name="Huang H."/>
            <person name="Mo K."/>
            <person name="Hu Y."/>
        </authorList>
    </citation>
    <scope>NUCLEOTIDE SEQUENCE [LARGE SCALE GENOMIC DNA]</scope>
    <source>
        <strain evidence="2 3">HB172011</strain>
    </source>
</reference>
<gene>
    <name evidence="2" type="ORF">FJM51_21315</name>
</gene>
<proteinExistence type="predicted"/>
<dbReference type="OrthoDB" id="7794164at2"/>
<comment type="caution">
    <text evidence="2">The sequence shown here is derived from an EMBL/GenBank/DDBJ whole genome shotgun (WGS) entry which is preliminary data.</text>
</comment>
<evidence type="ECO:0000259" key="1">
    <source>
        <dbReference type="PROSITE" id="PS51208"/>
    </source>
</evidence>
<dbReference type="PROSITE" id="PS51208">
    <property type="entry name" value="AUTOTRANSPORTER"/>
    <property type="match status" value="1"/>
</dbReference>
<dbReference type="Gene3D" id="2.40.128.130">
    <property type="entry name" value="Autotransporter beta-domain"/>
    <property type="match status" value="1"/>
</dbReference>
<evidence type="ECO:0000313" key="3">
    <source>
        <dbReference type="Proteomes" id="UP000319255"/>
    </source>
</evidence>
<feature type="domain" description="Autotransporter" evidence="1">
    <location>
        <begin position="1"/>
        <end position="197"/>
    </location>
</feature>
<evidence type="ECO:0000313" key="2">
    <source>
        <dbReference type="EMBL" id="TPE46764.1"/>
    </source>
</evidence>
<dbReference type="Proteomes" id="UP000319255">
    <property type="component" value="Unassembled WGS sequence"/>
</dbReference>